<feature type="compositionally biased region" description="Polar residues" evidence="1">
    <location>
        <begin position="59"/>
        <end position="69"/>
    </location>
</feature>
<proteinExistence type="predicted"/>
<gene>
    <name evidence="2" type="ORF">UA18_06178</name>
</gene>
<evidence type="ECO:0000313" key="2">
    <source>
        <dbReference type="EMBL" id="SAK03573.1"/>
    </source>
</evidence>
<comment type="caution">
    <text evidence="2">The sequence shown here is derived from an EMBL/GenBank/DDBJ whole genome shotgun (WGS) entry which is preliminary data.</text>
</comment>
<protein>
    <submittedName>
        <fullName evidence="2">Secreted pili involved in motility and biofilm formation domain protein</fullName>
    </submittedName>
</protein>
<dbReference type="RefSeq" id="WP_140402397.1">
    <property type="nucleotide sequence ID" value="NZ_CADFGW010000004.1"/>
</dbReference>
<name>A0ABD7LE71_9BURK</name>
<evidence type="ECO:0000313" key="3">
    <source>
        <dbReference type="Proteomes" id="UP000196218"/>
    </source>
</evidence>
<reference evidence="2 3" key="1">
    <citation type="submission" date="2016-04" db="EMBL/GenBank/DDBJ databases">
        <authorList>
            <person name="Peeters C."/>
        </authorList>
    </citation>
    <scope>NUCLEOTIDE SEQUENCE [LARGE SCALE GENOMIC DNA]</scope>
    <source>
        <strain evidence="2">LMG 29311</strain>
    </source>
</reference>
<dbReference type="EMBL" id="FKJW01000006">
    <property type="protein sequence ID" value="SAK03573.1"/>
    <property type="molecule type" value="Genomic_DNA"/>
</dbReference>
<feature type="region of interest" description="Disordered" evidence="1">
    <location>
        <begin position="50"/>
        <end position="71"/>
    </location>
</feature>
<evidence type="ECO:0000256" key="1">
    <source>
        <dbReference type="SAM" id="MobiDB-lite"/>
    </source>
</evidence>
<accession>A0ABD7LE71</accession>
<organism evidence="2 3">
    <name type="scientific">Burkholderia multivorans</name>
    <dbReference type="NCBI Taxonomy" id="87883"/>
    <lineage>
        <taxon>Bacteria</taxon>
        <taxon>Pseudomonadati</taxon>
        <taxon>Pseudomonadota</taxon>
        <taxon>Betaproteobacteria</taxon>
        <taxon>Burkholderiales</taxon>
        <taxon>Burkholderiaceae</taxon>
        <taxon>Burkholderia</taxon>
        <taxon>Burkholderia cepacia complex</taxon>
    </lineage>
</organism>
<dbReference type="Proteomes" id="UP000196218">
    <property type="component" value="Unassembled WGS sequence"/>
</dbReference>
<dbReference type="AlphaFoldDB" id="A0ABD7LE71"/>
<sequence>MPAILSCVGGSIHPGTTPASITLVQPALGTTASATVAVYEQIAVNQPTVPTVRKRTTSRRQTFSGNPTSPDAGFYLIGAPTGAFLTSSSGTFPFTPPANAIEPR</sequence>